<feature type="transmembrane region" description="Helical" evidence="1">
    <location>
        <begin position="127"/>
        <end position="144"/>
    </location>
</feature>
<evidence type="ECO:0000256" key="1">
    <source>
        <dbReference type="SAM" id="Phobius"/>
    </source>
</evidence>
<dbReference type="AlphaFoldDB" id="A0A3M7RJI2"/>
<dbReference type="EMBL" id="REGN01003261">
    <property type="protein sequence ID" value="RNA23557.1"/>
    <property type="molecule type" value="Genomic_DNA"/>
</dbReference>
<name>A0A3M7RJI2_BRAPC</name>
<sequence length="177" mass="20765">MEIIIRIGCLLLVFIDFPKNNSSHSKEQEERKRKSEEEEWKKKGKESDEVIWYGLYGSFVRLVRLVWIGWHGFIWSILDFELQDLAADLAVDFGADGAGPVNLVEACLMHCPFSYTYLLIWRTGFDFLSNITILFLIFIFVFNLKNLTLNSLNDDENLISKMQYPNIFENHEIQNFI</sequence>
<feature type="transmembrane region" description="Helical" evidence="1">
    <location>
        <begin position="50"/>
        <end position="70"/>
    </location>
</feature>
<evidence type="ECO:0000313" key="3">
    <source>
        <dbReference type="Proteomes" id="UP000276133"/>
    </source>
</evidence>
<keyword evidence="1" id="KW-0472">Membrane</keyword>
<keyword evidence="3" id="KW-1185">Reference proteome</keyword>
<proteinExistence type="predicted"/>
<reference evidence="2 3" key="1">
    <citation type="journal article" date="2018" name="Sci. Rep.">
        <title>Genomic signatures of local adaptation to the degree of environmental predictability in rotifers.</title>
        <authorList>
            <person name="Franch-Gras L."/>
            <person name="Hahn C."/>
            <person name="Garcia-Roger E.M."/>
            <person name="Carmona M.J."/>
            <person name="Serra M."/>
            <person name="Gomez A."/>
        </authorList>
    </citation>
    <scope>NUCLEOTIDE SEQUENCE [LARGE SCALE GENOMIC DNA]</scope>
    <source>
        <strain evidence="2">HYR1</strain>
    </source>
</reference>
<dbReference type="Proteomes" id="UP000276133">
    <property type="component" value="Unassembled WGS sequence"/>
</dbReference>
<keyword evidence="1" id="KW-0812">Transmembrane</keyword>
<protein>
    <submittedName>
        <fullName evidence="2">Uncharacterized protein</fullName>
    </submittedName>
</protein>
<keyword evidence="1" id="KW-1133">Transmembrane helix</keyword>
<evidence type="ECO:0000313" key="2">
    <source>
        <dbReference type="EMBL" id="RNA23557.1"/>
    </source>
</evidence>
<gene>
    <name evidence="2" type="ORF">BpHYR1_005170</name>
</gene>
<accession>A0A3M7RJI2</accession>
<organism evidence="2 3">
    <name type="scientific">Brachionus plicatilis</name>
    <name type="common">Marine rotifer</name>
    <name type="synonym">Brachionus muelleri</name>
    <dbReference type="NCBI Taxonomy" id="10195"/>
    <lineage>
        <taxon>Eukaryota</taxon>
        <taxon>Metazoa</taxon>
        <taxon>Spiralia</taxon>
        <taxon>Gnathifera</taxon>
        <taxon>Rotifera</taxon>
        <taxon>Eurotatoria</taxon>
        <taxon>Monogononta</taxon>
        <taxon>Pseudotrocha</taxon>
        <taxon>Ploima</taxon>
        <taxon>Brachionidae</taxon>
        <taxon>Brachionus</taxon>
    </lineage>
</organism>
<comment type="caution">
    <text evidence="2">The sequence shown here is derived from an EMBL/GenBank/DDBJ whole genome shotgun (WGS) entry which is preliminary data.</text>
</comment>